<reference evidence="3" key="1">
    <citation type="journal article" date="2017" name="Proc. Natl. Acad. Sci. U.S.A.">
        <title>Simulation of Deepwater Horizon oil plume reveals substrate specialization within a complex community of hydrocarbon-degraders.</title>
        <authorList>
            <person name="Hu P."/>
            <person name="Dubinsky E.A."/>
            <person name="Probst A.J."/>
            <person name="Wang J."/>
            <person name="Sieber C.M.K."/>
            <person name="Tom L.M."/>
            <person name="Gardinali P."/>
            <person name="Banfield J.F."/>
            <person name="Atlas R.M."/>
            <person name="Andersen G.L."/>
        </authorList>
    </citation>
    <scope>NUCLEOTIDE SEQUENCE [LARGE SCALE GENOMIC DNA]</scope>
</reference>
<comment type="caution">
    <text evidence="2">The sequence shown here is derived from an EMBL/GenBank/DDBJ whole genome shotgun (WGS) entry which is preliminary data.</text>
</comment>
<dbReference type="InterPro" id="IPR025983">
    <property type="entry name" value="Cys_rich_CPCC"/>
</dbReference>
<dbReference type="Pfam" id="PF14206">
    <property type="entry name" value="Cys_rich_CPCC"/>
    <property type="match status" value="1"/>
</dbReference>
<evidence type="ECO:0000313" key="2">
    <source>
        <dbReference type="EMBL" id="OUS12888.1"/>
    </source>
</evidence>
<feature type="domain" description="Cysteine-rich CPCC" evidence="1">
    <location>
        <begin position="8"/>
        <end position="79"/>
    </location>
</feature>
<name>A0A1Z8ARS1_9FLAO</name>
<dbReference type="Proteomes" id="UP000196102">
    <property type="component" value="Unassembled WGS sequence"/>
</dbReference>
<dbReference type="AlphaFoldDB" id="A0A1Z8ARS1"/>
<gene>
    <name evidence="2" type="ORF">A9Q93_09810</name>
</gene>
<evidence type="ECO:0000259" key="1">
    <source>
        <dbReference type="Pfam" id="PF14206"/>
    </source>
</evidence>
<sequence>MQHKSSEYCPCCGYNRFDLEDRLNYSICPICFWEDDPVAFKDINYKGGANRVSLRQARENYKAFGACEVSMIPNTRKVTGKDILNPQWKAQ</sequence>
<organism evidence="2 3">
    <name type="scientific">Nonlabens dokdonensis</name>
    <dbReference type="NCBI Taxonomy" id="328515"/>
    <lineage>
        <taxon>Bacteria</taxon>
        <taxon>Pseudomonadati</taxon>
        <taxon>Bacteroidota</taxon>
        <taxon>Flavobacteriia</taxon>
        <taxon>Flavobacteriales</taxon>
        <taxon>Flavobacteriaceae</taxon>
        <taxon>Nonlabens</taxon>
    </lineage>
</organism>
<protein>
    <recommendedName>
        <fullName evidence="1">Cysteine-rich CPCC domain-containing protein</fullName>
    </recommendedName>
</protein>
<proteinExistence type="predicted"/>
<accession>A0A1Z8ARS1</accession>
<evidence type="ECO:0000313" key="3">
    <source>
        <dbReference type="Proteomes" id="UP000196102"/>
    </source>
</evidence>
<dbReference type="RefSeq" id="WP_303687251.1">
    <property type="nucleotide sequence ID" value="NZ_CAJXYO010000009.1"/>
</dbReference>
<dbReference type="EMBL" id="MAAX01000154">
    <property type="protein sequence ID" value="OUS12888.1"/>
    <property type="molecule type" value="Genomic_DNA"/>
</dbReference>